<dbReference type="GO" id="GO:0006508">
    <property type="term" value="P:proteolysis"/>
    <property type="evidence" value="ECO:0007669"/>
    <property type="project" value="UniProtKB-KW"/>
</dbReference>
<feature type="domain" description="Ubiquitin-like protease family profile" evidence="6">
    <location>
        <begin position="833"/>
        <end position="1038"/>
    </location>
</feature>
<dbReference type="InterPro" id="IPR038765">
    <property type="entry name" value="Papain-like_cys_pep_sf"/>
</dbReference>
<evidence type="ECO:0000313" key="8">
    <source>
        <dbReference type="Proteomes" id="UP000321393"/>
    </source>
</evidence>
<evidence type="ECO:0000256" key="4">
    <source>
        <dbReference type="SAM" id="Coils"/>
    </source>
</evidence>
<dbReference type="Pfam" id="PF03004">
    <property type="entry name" value="Transposase_24"/>
    <property type="match status" value="1"/>
</dbReference>
<dbReference type="InterPro" id="IPR025312">
    <property type="entry name" value="DUF4216"/>
</dbReference>
<evidence type="ECO:0000256" key="5">
    <source>
        <dbReference type="SAM" id="MobiDB-lite"/>
    </source>
</evidence>
<evidence type="ECO:0000313" key="7">
    <source>
        <dbReference type="EMBL" id="KAA0051686.1"/>
    </source>
</evidence>
<dbReference type="Pfam" id="PF02902">
    <property type="entry name" value="Peptidase_C48"/>
    <property type="match status" value="1"/>
</dbReference>
<proteinExistence type="inferred from homology"/>
<keyword evidence="2" id="KW-0645">Protease</keyword>
<feature type="coiled-coil region" evidence="4">
    <location>
        <begin position="727"/>
        <end position="754"/>
    </location>
</feature>
<dbReference type="OrthoDB" id="681398at2759"/>
<sequence>MLQSAHEESCNTSNTFDTMFDDAKKPLFPGCKKFTKLSALVRLYNLKVRYGWSNTSFSEFLSIISDLLPENNEIPTSLYEAKKTLGALGLSYQKIDACPNDCCLYRKEYANSTKCPNCGLLRWKINKNSTKENSGVAAKQMWYFPIVPRFIRMFKNLENAKNLRWHAMDRKVDDPKQPGYDINTYLAPLIDDLKILWEEGVWCFDAYKEEYFTLRAVLLWTINDFPAYGTLLDLPGKSKDGMNSRLDLVEMNIRPELAPMVTGKVVSNTIRWLAHGPNCGVMTYEGYMVNGCSYHTKSRDDHQTVQNSGIMLVATTMQVSSAKDKNPVIGDMSFYGIIEDIWEVSYNTFNTVLFKCKWVENKNGVRIDDLHFTLVDLSRIGHSSNPLIIATHGQQVFYISNPVDPRWSVVVRPPQKDFLYKCANDDLGDMLPHYPPVSKWNSTSDIDESGDAYTRLDCEGTWDKGSWRYEPYCYEANLFHVEDISIVDIVDSQDVAPPKEKGESSTQKRKRGPTEMKEITRARSEGQKLVIQYNELGQVIGQNAAKLKSFIGTTVRLMTTYVLPFLDDVEKLKFPPNEYSFIDQQHWTEFVASRLKEDFKKKSKNGKKKWKKHKYNHRTSRKGYANLMEELKASSSDQIDRSIVWKQVRMDRKGQIPDEETKEVVNLIDELVSTQNTTNAFGEEDILTRALGGKDRPGILRSVGKYVTKKKYFHTATQQKTNEKEDDKATSKEHDRMAKRIKELEEELLKMKENDDCVGNLKEEPDVEDIVELNEDIKLNIAKDDKKVEGVTLEKMKVGTPCKLAFETKDHVIAWGTIIDSDVEGDNVKVAIDVVVDEDCAILIPSEQGMYKISQEVGSHILWPRDLVITNNIKMDYGEFTKDMSTFTPTPIQNASVALWFLLRMVEHMGYLYTRMESSRTLNLYKFVDAGSISCGSFKEERAQLLTARLLGTDYDKLLLIPYNSGNHWTLVVINLTKGAAFWIDPLKNRIDPDVTEVVERSFNIMNKKKPVWRVVKCPKQSGVVACGYYVMRFMRDIIMSTSTSIIQIMKDSPRVYTQDDIDCIRSEWAEFVGKHVHCA</sequence>
<dbReference type="GO" id="GO:0008234">
    <property type="term" value="F:cysteine-type peptidase activity"/>
    <property type="evidence" value="ECO:0007669"/>
    <property type="project" value="InterPro"/>
</dbReference>
<dbReference type="InterPro" id="IPR004252">
    <property type="entry name" value="Probable_transposase_24"/>
</dbReference>
<feature type="region of interest" description="Disordered" evidence="5">
    <location>
        <begin position="495"/>
        <end position="519"/>
    </location>
</feature>
<dbReference type="Pfam" id="PF13952">
    <property type="entry name" value="DUF4216"/>
    <property type="match status" value="1"/>
</dbReference>
<dbReference type="PANTHER" id="PTHR33018">
    <property type="entry name" value="OS10G0338966 PROTEIN-RELATED"/>
    <property type="match status" value="1"/>
</dbReference>
<protein>
    <submittedName>
        <fullName evidence="7">Transposon protein, putative, CACTA, En/Spm sub-class</fullName>
    </submittedName>
</protein>
<dbReference type="PANTHER" id="PTHR33018:SF31">
    <property type="entry name" value="TRANSPOSASE, PTTA_EN_SPM, PLANT"/>
    <property type="match status" value="1"/>
</dbReference>
<organism evidence="7 8">
    <name type="scientific">Cucumis melo var. makuwa</name>
    <name type="common">Oriental melon</name>
    <dbReference type="NCBI Taxonomy" id="1194695"/>
    <lineage>
        <taxon>Eukaryota</taxon>
        <taxon>Viridiplantae</taxon>
        <taxon>Streptophyta</taxon>
        <taxon>Embryophyta</taxon>
        <taxon>Tracheophyta</taxon>
        <taxon>Spermatophyta</taxon>
        <taxon>Magnoliopsida</taxon>
        <taxon>eudicotyledons</taxon>
        <taxon>Gunneridae</taxon>
        <taxon>Pentapetalae</taxon>
        <taxon>rosids</taxon>
        <taxon>fabids</taxon>
        <taxon>Cucurbitales</taxon>
        <taxon>Cucurbitaceae</taxon>
        <taxon>Benincaseae</taxon>
        <taxon>Cucumis</taxon>
    </lineage>
</organism>
<accession>A0A5A7UBV8</accession>
<keyword evidence="3" id="KW-0378">Hydrolase</keyword>
<dbReference type="InterPro" id="IPR004242">
    <property type="entry name" value="Transposase_21"/>
</dbReference>
<dbReference type="EMBL" id="SSTE01011134">
    <property type="protein sequence ID" value="KAA0051686.1"/>
    <property type="molecule type" value="Genomic_DNA"/>
</dbReference>
<comment type="similarity">
    <text evidence="1">Belongs to the peptidase C48 family.</text>
</comment>
<evidence type="ECO:0000256" key="1">
    <source>
        <dbReference type="ARBA" id="ARBA00005234"/>
    </source>
</evidence>
<dbReference type="PROSITE" id="PS50600">
    <property type="entry name" value="ULP_PROTEASE"/>
    <property type="match status" value="1"/>
</dbReference>
<evidence type="ECO:0000256" key="2">
    <source>
        <dbReference type="ARBA" id="ARBA00022670"/>
    </source>
</evidence>
<keyword evidence="4" id="KW-0175">Coiled coil</keyword>
<dbReference type="AlphaFoldDB" id="A0A5A7UBV8"/>
<gene>
    <name evidence="7" type="ORF">E6C27_scaffold60G00650</name>
</gene>
<reference evidence="7 8" key="1">
    <citation type="submission" date="2019-08" db="EMBL/GenBank/DDBJ databases">
        <title>Draft genome sequences of two oriental melons (Cucumis melo L. var makuwa).</title>
        <authorList>
            <person name="Kwon S.-Y."/>
        </authorList>
    </citation>
    <scope>NUCLEOTIDE SEQUENCE [LARGE SCALE GENOMIC DNA]</scope>
    <source>
        <strain evidence="8">cv. SW 3</strain>
        <tissue evidence="7">Leaf</tissue>
    </source>
</reference>
<dbReference type="Gene3D" id="3.40.395.10">
    <property type="entry name" value="Adenoviral Proteinase, Chain A"/>
    <property type="match status" value="1"/>
</dbReference>
<evidence type="ECO:0000256" key="3">
    <source>
        <dbReference type="ARBA" id="ARBA00022801"/>
    </source>
</evidence>
<dbReference type="SUPFAM" id="SSF54001">
    <property type="entry name" value="Cysteine proteinases"/>
    <property type="match status" value="1"/>
</dbReference>
<evidence type="ECO:0000259" key="6">
    <source>
        <dbReference type="PROSITE" id="PS50600"/>
    </source>
</evidence>
<dbReference type="InterPro" id="IPR003653">
    <property type="entry name" value="Peptidase_C48_C"/>
</dbReference>
<comment type="caution">
    <text evidence="7">The sequence shown here is derived from an EMBL/GenBank/DDBJ whole genome shotgun (WGS) entry which is preliminary data.</text>
</comment>
<dbReference type="Proteomes" id="UP000321393">
    <property type="component" value="Unassembled WGS sequence"/>
</dbReference>
<name>A0A5A7UBV8_CUCMM</name>
<dbReference type="Pfam" id="PF02992">
    <property type="entry name" value="Transposase_21"/>
    <property type="match status" value="1"/>
</dbReference>